<dbReference type="InterPro" id="IPR038352">
    <property type="entry name" value="Imelysin_sf"/>
</dbReference>
<proteinExistence type="predicted"/>
<evidence type="ECO:0000256" key="2">
    <source>
        <dbReference type="ARBA" id="ARBA00022729"/>
    </source>
</evidence>
<gene>
    <name evidence="5" type="ORF">GGR25_004264</name>
</gene>
<dbReference type="Proteomes" id="UP000553963">
    <property type="component" value="Unassembled WGS sequence"/>
</dbReference>
<dbReference type="AlphaFoldDB" id="A0A840AS33"/>
<name>A0A840AS33_9HYPH</name>
<evidence type="ECO:0000313" key="5">
    <source>
        <dbReference type="EMBL" id="MBB3933200.1"/>
    </source>
</evidence>
<dbReference type="InterPro" id="IPR018976">
    <property type="entry name" value="Imelysin-like"/>
</dbReference>
<feature type="signal peptide" evidence="3">
    <location>
        <begin position="1"/>
        <end position="23"/>
    </location>
</feature>
<protein>
    <recommendedName>
        <fullName evidence="4">Imelysin-like domain-containing protein</fullName>
    </recommendedName>
</protein>
<comment type="caution">
    <text evidence="5">The sequence shown here is derived from an EMBL/GenBank/DDBJ whole genome shotgun (WGS) entry which is preliminary data.</text>
</comment>
<keyword evidence="2 3" id="KW-0732">Signal</keyword>
<dbReference type="EMBL" id="JACIDS010000005">
    <property type="protein sequence ID" value="MBB3933200.1"/>
    <property type="molecule type" value="Genomic_DNA"/>
</dbReference>
<sequence>MIAITKRFLLLSPLMMLAGKAFGRQQAQFETPPVIDEAAFRAVTAKTIDGYILPAYGTLKAKTAALAAAVSASCANPAATPSAEVRAAFEAVLDAWAGVDFFRFGPIADEGRHERFCFLPDPHGTGVRQLRKILAEPDPALLEPGAVAKLSAAVQGLPALESLLWSGESATESLDYRCRLAARIAENLDAIAAATLDGWTKKGGWKETMLSPGGDNIVYRDVTEPVVEILKAIGVGVLQIRDQRLLPALGKSFDVAKPGRGVFVKSGMTLPYLRASGTAIGDLVTTSTVLSLAPKDEAQLLDQTKAILSTYEANLAVGDDWTKALTTQASYDKLRAAFDVLKKLEDIYNYTFPVAAGISPGFNALDGD</sequence>
<dbReference type="RefSeq" id="WP_183400838.1">
    <property type="nucleotide sequence ID" value="NZ_JACIDS010000005.1"/>
</dbReference>
<organism evidence="5 6">
    <name type="scientific">Kaistia hirudinis</name>
    <dbReference type="NCBI Taxonomy" id="1293440"/>
    <lineage>
        <taxon>Bacteria</taxon>
        <taxon>Pseudomonadati</taxon>
        <taxon>Pseudomonadota</taxon>
        <taxon>Alphaproteobacteria</taxon>
        <taxon>Hyphomicrobiales</taxon>
        <taxon>Kaistiaceae</taxon>
        <taxon>Kaistia</taxon>
    </lineage>
</organism>
<evidence type="ECO:0000259" key="4">
    <source>
        <dbReference type="Pfam" id="PF09375"/>
    </source>
</evidence>
<evidence type="ECO:0000313" key="6">
    <source>
        <dbReference type="Proteomes" id="UP000553963"/>
    </source>
</evidence>
<feature type="chain" id="PRO_5032557760" description="Imelysin-like domain-containing protein" evidence="3">
    <location>
        <begin position="24"/>
        <end position="368"/>
    </location>
</feature>
<keyword evidence="6" id="KW-1185">Reference proteome</keyword>
<reference evidence="5 6" key="1">
    <citation type="submission" date="2020-08" db="EMBL/GenBank/DDBJ databases">
        <title>Genomic Encyclopedia of Type Strains, Phase IV (KMG-IV): sequencing the most valuable type-strain genomes for metagenomic binning, comparative biology and taxonomic classification.</title>
        <authorList>
            <person name="Goeker M."/>
        </authorList>
    </citation>
    <scope>NUCLEOTIDE SEQUENCE [LARGE SCALE GENOMIC DNA]</scope>
    <source>
        <strain evidence="5 6">DSM 25966</strain>
    </source>
</reference>
<comment type="subcellular location">
    <subcellularLocation>
        <location evidence="1">Cell envelope</location>
    </subcellularLocation>
</comment>
<evidence type="ECO:0000256" key="3">
    <source>
        <dbReference type="SAM" id="SignalP"/>
    </source>
</evidence>
<accession>A0A840AS33</accession>
<dbReference type="Pfam" id="PF09375">
    <property type="entry name" value="Peptidase_M75"/>
    <property type="match status" value="1"/>
</dbReference>
<dbReference type="CDD" id="cd14659">
    <property type="entry name" value="Imelysin-like_IPPA"/>
    <property type="match status" value="1"/>
</dbReference>
<evidence type="ECO:0000256" key="1">
    <source>
        <dbReference type="ARBA" id="ARBA00004196"/>
    </source>
</evidence>
<dbReference type="GO" id="GO:0030313">
    <property type="term" value="C:cell envelope"/>
    <property type="evidence" value="ECO:0007669"/>
    <property type="project" value="UniProtKB-SubCell"/>
</dbReference>
<dbReference type="Gene3D" id="1.20.1420.20">
    <property type="entry name" value="M75 peptidase, HXXE motif"/>
    <property type="match status" value="1"/>
</dbReference>
<dbReference type="InterPro" id="IPR034984">
    <property type="entry name" value="Imelysin-like_IPPA"/>
</dbReference>
<feature type="domain" description="Imelysin-like" evidence="4">
    <location>
        <begin position="52"/>
        <end position="345"/>
    </location>
</feature>